<dbReference type="PROSITE" id="PS50995">
    <property type="entry name" value="HTH_MARR_2"/>
    <property type="match status" value="1"/>
</dbReference>
<evidence type="ECO:0000313" key="6">
    <source>
        <dbReference type="Proteomes" id="UP001596098"/>
    </source>
</evidence>
<keyword evidence="3" id="KW-0804">Transcription</keyword>
<organism evidence="5 6">
    <name type="scientific">Nocardioides yefusunii</name>
    <dbReference type="NCBI Taxonomy" id="2500546"/>
    <lineage>
        <taxon>Bacteria</taxon>
        <taxon>Bacillati</taxon>
        <taxon>Actinomycetota</taxon>
        <taxon>Actinomycetes</taxon>
        <taxon>Propionibacteriales</taxon>
        <taxon>Nocardioidaceae</taxon>
        <taxon>Nocardioides</taxon>
    </lineage>
</organism>
<dbReference type="SMART" id="SM00347">
    <property type="entry name" value="HTH_MARR"/>
    <property type="match status" value="1"/>
</dbReference>
<reference evidence="6" key="1">
    <citation type="journal article" date="2019" name="Int. J. Syst. Evol. Microbiol.">
        <title>The Global Catalogue of Microorganisms (GCM) 10K type strain sequencing project: providing services to taxonomists for standard genome sequencing and annotation.</title>
        <authorList>
            <consortium name="The Broad Institute Genomics Platform"/>
            <consortium name="The Broad Institute Genome Sequencing Center for Infectious Disease"/>
            <person name="Wu L."/>
            <person name="Ma J."/>
        </authorList>
    </citation>
    <scope>NUCLEOTIDE SEQUENCE [LARGE SCALE GENOMIC DNA]</scope>
    <source>
        <strain evidence="6">DFY28</strain>
    </source>
</reference>
<dbReference type="PRINTS" id="PR00598">
    <property type="entry name" value="HTHMARR"/>
</dbReference>
<dbReference type="PANTHER" id="PTHR39515:SF2">
    <property type="entry name" value="HTH-TYPE TRANSCRIPTIONAL REGULATOR RV0880"/>
    <property type="match status" value="1"/>
</dbReference>
<keyword evidence="1" id="KW-0805">Transcription regulation</keyword>
<dbReference type="InterPro" id="IPR036388">
    <property type="entry name" value="WH-like_DNA-bd_sf"/>
</dbReference>
<evidence type="ECO:0000313" key="5">
    <source>
        <dbReference type="EMBL" id="MFC6154266.1"/>
    </source>
</evidence>
<feature type="domain" description="HTH marR-type" evidence="4">
    <location>
        <begin position="12"/>
        <end position="145"/>
    </location>
</feature>
<evidence type="ECO:0000256" key="2">
    <source>
        <dbReference type="ARBA" id="ARBA00023125"/>
    </source>
</evidence>
<dbReference type="PROSITE" id="PS01117">
    <property type="entry name" value="HTH_MARR_1"/>
    <property type="match status" value="1"/>
</dbReference>
<dbReference type="PANTHER" id="PTHR39515">
    <property type="entry name" value="CONSERVED PROTEIN"/>
    <property type="match status" value="1"/>
</dbReference>
<evidence type="ECO:0000256" key="3">
    <source>
        <dbReference type="ARBA" id="ARBA00023163"/>
    </source>
</evidence>
<evidence type="ECO:0000259" key="4">
    <source>
        <dbReference type="PROSITE" id="PS50995"/>
    </source>
</evidence>
<protein>
    <submittedName>
        <fullName evidence="5">MarR family winged helix-turn-helix transcriptional regulator</fullName>
    </submittedName>
</protein>
<accession>A0ABW1QXT1</accession>
<dbReference type="EMBL" id="JBHSQI010000005">
    <property type="protein sequence ID" value="MFC6154266.1"/>
    <property type="molecule type" value="Genomic_DNA"/>
</dbReference>
<sequence>MTTDTAPEPSPDDDLVADLRLGVMRMRRRLVNERHPDNDLSISHMGVLAMLHRHGACTPSRLAQLERVQPPSMTRTVNLLADRGLVSRAPDAVDRRVTHVHLTDAGRAVLAADRHRRDAWLARRLDELDHSDREALRRAASVLLRLAQED</sequence>
<dbReference type="InterPro" id="IPR023187">
    <property type="entry name" value="Tscrpt_reg_MarR-type_CS"/>
</dbReference>
<dbReference type="RefSeq" id="WP_128221552.1">
    <property type="nucleotide sequence ID" value="NZ_CP034929.1"/>
</dbReference>
<dbReference type="InterPro" id="IPR000835">
    <property type="entry name" value="HTH_MarR-typ"/>
</dbReference>
<dbReference type="Pfam" id="PF01047">
    <property type="entry name" value="MarR"/>
    <property type="match status" value="1"/>
</dbReference>
<dbReference type="Gene3D" id="1.10.10.10">
    <property type="entry name" value="Winged helix-like DNA-binding domain superfamily/Winged helix DNA-binding domain"/>
    <property type="match status" value="1"/>
</dbReference>
<dbReference type="InterPro" id="IPR052526">
    <property type="entry name" value="HTH-type_Bedaq_tolerance"/>
</dbReference>
<dbReference type="Proteomes" id="UP001596098">
    <property type="component" value="Unassembled WGS sequence"/>
</dbReference>
<gene>
    <name evidence="5" type="ORF">ACFPWU_11420</name>
</gene>
<name>A0ABW1QXT1_9ACTN</name>
<evidence type="ECO:0000256" key="1">
    <source>
        <dbReference type="ARBA" id="ARBA00023015"/>
    </source>
</evidence>
<keyword evidence="6" id="KW-1185">Reference proteome</keyword>
<keyword evidence="2" id="KW-0238">DNA-binding</keyword>
<proteinExistence type="predicted"/>
<dbReference type="SUPFAM" id="SSF46785">
    <property type="entry name" value="Winged helix' DNA-binding domain"/>
    <property type="match status" value="1"/>
</dbReference>
<comment type="caution">
    <text evidence="5">The sequence shown here is derived from an EMBL/GenBank/DDBJ whole genome shotgun (WGS) entry which is preliminary data.</text>
</comment>
<dbReference type="InterPro" id="IPR036390">
    <property type="entry name" value="WH_DNA-bd_sf"/>
</dbReference>